<organism evidence="2 3">
    <name type="scientific">Aspergillus ellipticus CBS 707.79</name>
    <dbReference type="NCBI Taxonomy" id="1448320"/>
    <lineage>
        <taxon>Eukaryota</taxon>
        <taxon>Fungi</taxon>
        <taxon>Dikarya</taxon>
        <taxon>Ascomycota</taxon>
        <taxon>Pezizomycotina</taxon>
        <taxon>Eurotiomycetes</taxon>
        <taxon>Eurotiomycetidae</taxon>
        <taxon>Eurotiales</taxon>
        <taxon>Aspergillaceae</taxon>
        <taxon>Aspergillus</taxon>
        <taxon>Aspergillus subgen. Circumdati</taxon>
    </lineage>
</organism>
<keyword evidence="1" id="KW-0175">Coiled coil</keyword>
<sequence>MAHATSRTFIKYYYPRRYTGLQEIMCGLNPDEEFSKAVTRMSRWINRRRPRYLSDADQESVEKDPELQSAICWQVDLETQCAGCSYNLALQAMLEDQKRHVHNLRRRLQDKQRKETHRNFSRKQAVIDIERQLTGRAVSNEPAREVLYKEFEMSSEQILLVETFFT</sequence>
<feature type="coiled-coil region" evidence="1">
    <location>
        <begin position="87"/>
        <end position="114"/>
    </location>
</feature>
<dbReference type="EMBL" id="KZ826002">
    <property type="protein sequence ID" value="PYH90009.1"/>
    <property type="molecule type" value="Genomic_DNA"/>
</dbReference>
<dbReference type="OrthoDB" id="4485682at2759"/>
<dbReference type="Pfam" id="PF11917">
    <property type="entry name" value="DUF3435"/>
    <property type="match status" value="1"/>
</dbReference>
<dbReference type="InterPro" id="IPR021842">
    <property type="entry name" value="DUF3435"/>
</dbReference>
<protein>
    <submittedName>
        <fullName evidence="2">Uncharacterized protein</fullName>
    </submittedName>
</protein>
<gene>
    <name evidence="2" type="ORF">BO71DRAFT_402579</name>
</gene>
<evidence type="ECO:0000313" key="3">
    <source>
        <dbReference type="Proteomes" id="UP000247810"/>
    </source>
</evidence>
<dbReference type="VEuPathDB" id="FungiDB:BO71DRAFT_402579"/>
<accession>A0A319CZ16</accession>
<reference evidence="2 3" key="1">
    <citation type="submission" date="2018-02" db="EMBL/GenBank/DDBJ databases">
        <title>The genomes of Aspergillus section Nigri reveals drivers in fungal speciation.</title>
        <authorList>
            <consortium name="DOE Joint Genome Institute"/>
            <person name="Vesth T.C."/>
            <person name="Nybo J."/>
            <person name="Theobald S."/>
            <person name="Brandl J."/>
            <person name="Frisvad J.C."/>
            <person name="Nielsen K.F."/>
            <person name="Lyhne E.K."/>
            <person name="Kogle M.E."/>
            <person name="Kuo A."/>
            <person name="Riley R."/>
            <person name="Clum A."/>
            <person name="Nolan M."/>
            <person name="Lipzen A."/>
            <person name="Salamov A."/>
            <person name="Henrissat B."/>
            <person name="Wiebenga A."/>
            <person name="De vries R.P."/>
            <person name="Grigoriev I.V."/>
            <person name="Mortensen U.H."/>
            <person name="Andersen M.R."/>
            <person name="Baker S.E."/>
        </authorList>
    </citation>
    <scope>NUCLEOTIDE SEQUENCE [LARGE SCALE GENOMIC DNA]</scope>
    <source>
        <strain evidence="2 3">CBS 707.79</strain>
    </source>
</reference>
<dbReference type="PANTHER" id="PTHR37535">
    <property type="entry name" value="FLUG DOMAIN PROTEIN"/>
    <property type="match status" value="1"/>
</dbReference>
<dbReference type="AlphaFoldDB" id="A0A319CZ16"/>
<dbReference type="Proteomes" id="UP000247810">
    <property type="component" value="Unassembled WGS sequence"/>
</dbReference>
<proteinExistence type="predicted"/>
<keyword evidence="3" id="KW-1185">Reference proteome</keyword>
<evidence type="ECO:0000313" key="2">
    <source>
        <dbReference type="EMBL" id="PYH90009.1"/>
    </source>
</evidence>
<dbReference type="STRING" id="1448320.A0A319CZ16"/>
<name>A0A319CZ16_9EURO</name>
<evidence type="ECO:0000256" key="1">
    <source>
        <dbReference type="SAM" id="Coils"/>
    </source>
</evidence>
<dbReference type="PANTHER" id="PTHR37535:SF2">
    <property type="entry name" value="FINGER DOMAIN PROTEIN, PUTATIVE (AFU_ORTHOLOGUE AFUA_6G09300)-RELATED"/>
    <property type="match status" value="1"/>
</dbReference>